<evidence type="ECO:0000256" key="12">
    <source>
        <dbReference type="HAMAP-Rule" id="MF_00974"/>
    </source>
</evidence>
<dbReference type="PANTHER" id="PTHR30313:SF2">
    <property type="entry name" value="DNA PRIMASE"/>
    <property type="match status" value="1"/>
</dbReference>
<keyword evidence="10 12" id="KW-0238">DNA-binding</keyword>
<dbReference type="InterPro" id="IPR036977">
    <property type="entry name" value="DNA_primase_Znf_CHC2"/>
</dbReference>
<evidence type="ECO:0000313" key="16">
    <source>
        <dbReference type="Proteomes" id="UP000260351"/>
    </source>
</evidence>
<dbReference type="PROSITE" id="PS50880">
    <property type="entry name" value="TOPRIM"/>
    <property type="match status" value="1"/>
</dbReference>
<comment type="catalytic activity">
    <reaction evidence="12">
        <text>ssDNA + n NTP = ssDNA/pppN(pN)n-1 hybrid + (n-1) diphosphate.</text>
        <dbReference type="EC" id="2.7.7.101"/>
    </reaction>
</comment>
<dbReference type="Gene3D" id="3.40.1360.10">
    <property type="match status" value="1"/>
</dbReference>
<accession>A0A3E1K902</accession>
<evidence type="ECO:0000256" key="10">
    <source>
        <dbReference type="ARBA" id="ARBA00023125"/>
    </source>
</evidence>
<dbReference type="Pfam" id="PF08278">
    <property type="entry name" value="DnaG_DnaB_bind"/>
    <property type="match status" value="1"/>
</dbReference>
<keyword evidence="6 12" id="KW-0479">Metal-binding</keyword>
<dbReference type="FunFam" id="3.90.580.10:FF:000001">
    <property type="entry name" value="DNA primase"/>
    <property type="match status" value="1"/>
</dbReference>
<keyword evidence="7 12" id="KW-0863">Zinc-finger</keyword>
<evidence type="ECO:0000259" key="14">
    <source>
        <dbReference type="PROSITE" id="PS50880"/>
    </source>
</evidence>
<dbReference type="FunFam" id="3.90.980.10:FF:000001">
    <property type="entry name" value="DNA primase"/>
    <property type="match status" value="1"/>
</dbReference>
<dbReference type="InterPro" id="IPR016136">
    <property type="entry name" value="DNA_helicase_N/primase_C"/>
</dbReference>
<dbReference type="GO" id="GO:0000428">
    <property type="term" value="C:DNA-directed RNA polymerase complex"/>
    <property type="evidence" value="ECO:0007669"/>
    <property type="project" value="UniProtKB-KW"/>
</dbReference>
<dbReference type="FunFam" id="3.40.1360.10:FF:000002">
    <property type="entry name" value="DNA primase"/>
    <property type="match status" value="1"/>
</dbReference>
<dbReference type="Pfam" id="PF13155">
    <property type="entry name" value="Toprim_2"/>
    <property type="match status" value="1"/>
</dbReference>
<dbReference type="InterPro" id="IPR013173">
    <property type="entry name" value="DNA_primase_DnaG_DnaB-bd_dom"/>
</dbReference>
<feature type="compositionally biased region" description="Basic and acidic residues" evidence="13">
    <location>
        <begin position="420"/>
        <end position="439"/>
    </location>
</feature>
<evidence type="ECO:0000256" key="3">
    <source>
        <dbReference type="ARBA" id="ARBA00022679"/>
    </source>
</evidence>
<evidence type="ECO:0000256" key="9">
    <source>
        <dbReference type="ARBA" id="ARBA00022842"/>
    </source>
</evidence>
<evidence type="ECO:0000256" key="2">
    <source>
        <dbReference type="ARBA" id="ARBA00022515"/>
    </source>
</evidence>
<comment type="function">
    <text evidence="12">RNA polymerase that catalyzes the synthesis of short RNA molecules used as primers for DNA polymerase during DNA replication.</text>
</comment>
<keyword evidence="9" id="KW-0460">Magnesium</keyword>
<evidence type="ECO:0000256" key="1">
    <source>
        <dbReference type="ARBA" id="ARBA00022478"/>
    </source>
</evidence>
<comment type="subunit">
    <text evidence="12">Monomer. Interacts with DnaB.</text>
</comment>
<dbReference type="SMART" id="SM00766">
    <property type="entry name" value="DnaG_DnaB_bind"/>
    <property type="match status" value="1"/>
</dbReference>
<keyword evidence="16" id="KW-1185">Reference proteome</keyword>
<dbReference type="EMBL" id="QUZK01000034">
    <property type="protein sequence ID" value="RFF30597.1"/>
    <property type="molecule type" value="Genomic_DNA"/>
</dbReference>
<dbReference type="Gene3D" id="1.10.860.10">
    <property type="entry name" value="DNAb Helicase, Chain A"/>
    <property type="match status" value="1"/>
</dbReference>
<dbReference type="InterPro" id="IPR002694">
    <property type="entry name" value="Znf_CHC2"/>
</dbReference>
<dbReference type="SUPFAM" id="SSF57783">
    <property type="entry name" value="Zinc beta-ribbon"/>
    <property type="match status" value="1"/>
</dbReference>
<evidence type="ECO:0000256" key="5">
    <source>
        <dbReference type="ARBA" id="ARBA00022705"/>
    </source>
</evidence>
<dbReference type="GO" id="GO:1990077">
    <property type="term" value="C:primosome complex"/>
    <property type="evidence" value="ECO:0007669"/>
    <property type="project" value="UniProtKB-KW"/>
</dbReference>
<evidence type="ECO:0000313" key="15">
    <source>
        <dbReference type="EMBL" id="RFF30597.1"/>
    </source>
</evidence>
<dbReference type="SMART" id="SM00493">
    <property type="entry name" value="TOPRIM"/>
    <property type="match status" value="1"/>
</dbReference>
<dbReference type="InterPro" id="IPR050219">
    <property type="entry name" value="DnaG_primase"/>
</dbReference>
<dbReference type="CDD" id="cd03364">
    <property type="entry name" value="TOPRIM_DnaG_primases"/>
    <property type="match status" value="1"/>
</dbReference>
<comment type="caution">
    <text evidence="15">The sequence shown here is derived from an EMBL/GenBank/DDBJ whole genome shotgun (WGS) entry which is preliminary data.</text>
</comment>
<protein>
    <recommendedName>
        <fullName evidence="12">DNA primase</fullName>
        <ecNumber evidence="12">2.7.7.101</ecNumber>
    </recommendedName>
</protein>
<dbReference type="RefSeq" id="WP_116650540.1">
    <property type="nucleotide sequence ID" value="NZ_QUZK01000034.1"/>
</dbReference>
<dbReference type="GO" id="GO:0003677">
    <property type="term" value="F:DNA binding"/>
    <property type="evidence" value="ECO:0007669"/>
    <property type="project" value="UniProtKB-KW"/>
</dbReference>
<feature type="domain" description="Toprim" evidence="14">
    <location>
        <begin position="252"/>
        <end position="334"/>
    </location>
</feature>
<evidence type="ECO:0000256" key="6">
    <source>
        <dbReference type="ARBA" id="ARBA00022723"/>
    </source>
</evidence>
<evidence type="ECO:0000256" key="7">
    <source>
        <dbReference type="ARBA" id="ARBA00022771"/>
    </source>
</evidence>
<dbReference type="Pfam" id="PF01807">
    <property type="entry name" value="Zn_ribbon_DnaG"/>
    <property type="match status" value="1"/>
</dbReference>
<keyword evidence="5 12" id="KW-0235">DNA replication</keyword>
<dbReference type="EC" id="2.7.7.101" evidence="12"/>
<name>A0A3E1K902_9GAMM</name>
<evidence type="ECO:0000256" key="4">
    <source>
        <dbReference type="ARBA" id="ARBA00022695"/>
    </source>
</evidence>
<dbReference type="InterPro" id="IPR019475">
    <property type="entry name" value="DNA_primase_DnaB-bd"/>
</dbReference>
<evidence type="ECO:0000256" key="8">
    <source>
        <dbReference type="ARBA" id="ARBA00022833"/>
    </source>
</evidence>
<keyword evidence="3 12" id="KW-0808">Transferase</keyword>
<sequence length="575" mass="64512">MAGRIPEEFIESLLERTDIVEIVGSRVELKPAGRGEHKALCPFHDEKTPSFTVSSDKQFYHCFGCGAHGTAIGFVMEYDGLEFPAAIEELAHTAGLEVPREAGQAPVKKHDRLYQALSQAQTWFRRQLGASQAARDYLKSRGFDKATVDEFGIGYAPDAWQALADFLVNEGFRPEELDEAGLVTRRDGRMTDKFRDRVMFPIHDRRGRVIAFGGRALGDRGPKYMNSPETPVFHKGRELYRLYQVRRGGLPPRILVVEGYMDAAALFQFGFDNAVATLGTSVTPEHMNLLFRASPVVVFCFDGDRAGRQAAWRGLEAALPELKSNREVRFLFLPEGEDPDSLVRGQGADTMTRMLDEARPLSAFFFDHLAESLDMTSIDGRARLVALAEPYLEKLPDGAFADMMREELVRRTGHGGRIQPEPDSRPEPARPRAGGDDRPLTPVQYAVALIVHRPGLAAGLEEDVLEGPASVRGVDFLRELIDFCRHKPQFSTAKLLEAWRDRREGPWLARLATREVITDPEEMPTALAQTLARIRRQMIQTRIRALQEAQLNEGGLDEDRTSELRRLLSQRTEDS</sequence>
<dbReference type="Pfam" id="PF08275">
    <property type="entry name" value="DNAG_N"/>
    <property type="match status" value="1"/>
</dbReference>
<comment type="similarity">
    <text evidence="12">Belongs to the DnaG primase family.</text>
</comment>
<keyword evidence="2 12" id="KW-0639">Primosome</keyword>
<dbReference type="InterPro" id="IPR006295">
    <property type="entry name" value="DNA_primase_DnaG"/>
</dbReference>
<feature type="zinc finger region" description="CHC2-type" evidence="12">
    <location>
        <begin position="41"/>
        <end position="65"/>
    </location>
</feature>
<gene>
    <name evidence="12" type="primary">dnaG</name>
    <name evidence="15" type="ORF">DZC52_07665</name>
</gene>
<evidence type="ECO:0000256" key="13">
    <source>
        <dbReference type="SAM" id="MobiDB-lite"/>
    </source>
</evidence>
<keyword evidence="4 12" id="KW-0548">Nucleotidyltransferase</keyword>
<dbReference type="Gene3D" id="1.20.50.20">
    <property type="entry name" value="DnaG, RNA polymerase domain, helical bundle"/>
    <property type="match status" value="1"/>
</dbReference>
<dbReference type="SUPFAM" id="SSF56731">
    <property type="entry name" value="DNA primase core"/>
    <property type="match status" value="1"/>
</dbReference>
<reference evidence="15 16" key="1">
    <citation type="submission" date="2018-08" db="EMBL/GenBank/DDBJ databases">
        <title>Wenzhouxiangella salilacus sp. nov., a novel bacterium isolated from a saline lake in Xinjiang Province, China.</title>
        <authorList>
            <person name="Han S."/>
        </authorList>
    </citation>
    <scope>NUCLEOTIDE SEQUENCE [LARGE SCALE GENOMIC DNA]</scope>
    <source>
        <strain evidence="15 16">XDB06</strain>
    </source>
</reference>
<dbReference type="PANTHER" id="PTHR30313">
    <property type="entry name" value="DNA PRIMASE"/>
    <property type="match status" value="1"/>
</dbReference>
<dbReference type="Gene3D" id="3.90.980.10">
    <property type="entry name" value="DNA primase, catalytic core, N-terminal domain"/>
    <property type="match status" value="1"/>
</dbReference>
<dbReference type="NCBIfam" id="TIGR01391">
    <property type="entry name" value="dnaG"/>
    <property type="match status" value="1"/>
</dbReference>
<organism evidence="15 16">
    <name type="scientific">Wenzhouxiangella sediminis</name>
    <dbReference type="NCBI Taxonomy" id="1792836"/>
    <lineage>
        <taxon>Bacteria</taxon>
        <taxon>Pseudomonadati</taxon>
        <taxon>Pseudomonadota</taxon>
        <taxon>Gammaproteobacteria</taxon>
        <taxon>Chromatiales</taxon>
        <taxon>Wenzhouxiangellaceae</taxon>
        <taxon>Wenzhouxiangella</taxon>
    </lineage>
</organism>
<keyword evidence="8 12" id="KW-0862">Zinc</keyword>
<dbReference type="InterPro" id="IPR013264">
    <property type="entry name" value="DNAG_N"/>
</dbReference>
<dbReference type="GO" id="GO:0008270">
    <property type="term" value="F:zinc ion binding"/>
    <property type="evidence" value="ECO:0007669"/>
    <property type="project" value="UniProtKB-UniRule"/>
</dbReference>
<dbReference type="SUPFAM" id="SSF117023">
    <property type="entry name" value="DNA primase DnaG, C-terminal domain"/>
    <property type="match status" value="1"/>
</dbReference>
<evidence type="ECO:0000256" key="11">
    <source>
        <dbReference type="ARBA" id="ARBA00023163"/>
    </source>
</evidence>
<keyword evidence="11 12" id="KW-0804">Transcription</keyword>
<dbReference type="Proteomes" id="UP000260351">
    <property type="component" value="Unassembled WGS sequence"/>
</dbReference>
<dbReference type="GO" id="GO:0003899">
    <property type="term" value="F:DNA-directed RNA polymerase activity"/>
    <property type="evidence" value="ECO:0007669"/>
    <property type="project" value="UniProtKB-UniRule"/>
</dbReference>
<comment type="domain">
    <text evidence="12">Contains an N-terminal zinc-binding domain, a central core domain that contains the primase activity, and a C-terminal DnaB-binding domain.</text>
</comment>
<dbReference type="GO" id="GO:0005737">
    <property type="term" value="C:cytoplasm"/>
    <property type="evidence" value="ECO:0007669"/>
    <property type="project" value="TreeGrafter"/>
</dbReference>
<dbReference type="Gene3D" id="3.90.580.10">
    <property type="entry name" value="Zinc finger, CHC2-type domain"/>
    <property type="match status" value="1"/>
</dbReference>
<dbReference type="InterPro" id="IPR034151">
    <property type="entry name" value="TOPRIM_DnaG_bac"/>
</dbReference>
<dbReference type="InterPro" id="IPR030846">
    <property type="entry name" value="DnaG_bac"/>
</dbReference>
<dbReference type="AlphaFoldDB" id="A0A3E1K902"/>
<comment type="cofactor">
    <cofactor evidence="12">
        <name>Zn(2+)</name>
        <dbReference type="ChEBI" id="CHEBI:29105"/>
    </cofactor>
    <text evidence="12">Binds 1 zinc ion per monomer.</text>
</comment>
<dbReference type="OrthoDB" id="9803773at2"/>
<dbReference type="SMART" id="SM00400">
    <property type="entry name" value="ZnF_CHCC"/>
    <property type="match status" value="1"/>
</dbReference>
<keyword evidence="1 12" id="KW-0240">DNA-directed RNA polymerase</keyword>
<dbReference type="InterPro" id="IPR006171">
    <property type="entry name" value="TOPRIM_dom"/>
</dbReference>
<feature type="region of interest" description="Disordered" evidence="13">
    <location>
        <begin position="412"/>
        <end position="439"/>
    </location>
</feature>
<proteinExistence type="inferred from homology"/>
<dbReference type="Pfam" id="PF10410">
    <property type="entry name" value="DnaB_bind"/>
    <property type="match status" value="1"/>
</dbReference>
<dbReference type="HAMAP" id="MF_00974">
    <property type="entry name" value="DNA_primase_DnaG"/>
    <property type="match status" value="1"/>
</dbReference>
<dbReference type="InterPro" id="IPR037068">
    <property type="entry name" value="DNA_primase_core_N_sf"/>
</dbReference>
<dbReference type="GO" id="GO:0006269">
    <property type="term" value="P:DNA replication, synthesis of primer"/>
    <property type="evidence" value="ECO:0007669"/>
    <property type="project" value="UniProtKB-UniRule"/>
</dbReference>